<sequence length="127" mass="14160">MTVPATRTKLSDTTIIPIVNYLLLFFLIVGGISGVIAITLIYLFQDDAPDWLKTHYAFQKKTFWVGIGAFVPLVVLLTSPVMSSVVLGGIVLILVFALFLWIVGRCTMGFNHVFHKRPIPNPKSWLV</sequence>
<accession>A0A3G9G6U7</accession>
<feature type="transmembrane region" description="Helical" evidence="1">
    <location>
        <begin position="85"/>
        <end position="103"/>
    </location>
</feature>
<reference evidence="3" key="1">
    <citation type="journal article" date="2017" name="Biotechnol. Biofuels">
        <title>Evaluation of environmental bacterial communities as a factor affecting the growth of duckweed Lemna minor.</title>
        <authorList>
            <person name="Ishizawa H."/>
            <person name="Kuroda M."/>
            <person name="Morikawa M."/>
            <person name="Ike M."/>
        </authorList>
    </citation>
    <scope>NUCLEOTIDE SEQUENCE [LARGE SCALE GENOMIC DNA]</scope>
    <source>
        <strain evidence="3">M6</strain>
    </source>
</reference>
<evidence type="ECO:0000313" key="3">
    <source>
        <dbReference type="Proteomes" id="UP000278756"/>
    </source>
</evidence>
<protein>
    <submittedName>
        <fullName evidence="2">Probable transmembrane protein</fullName>
    </submittedName>
</protein>
<reference evidence="3" key="2">
    <citation type="journal article" date="2017" name="Plant Physiol. Biochem.">
        <title>Differential oxidative and antioxidative response of duckweed Lemna minor toward plant growth promoting/inhibiting bacteria.</title>
        <authorList>
            <person name="Ishizawa H."/>
            <person name="Kuroda M."/>
            <person name="Morikawa M."/>
            <person name="Ike M."/>
        </authorList>
    </citation>
    <scope>NUCLEOTIDE SEQUENCE [LARGE SCALE GENOMIC DNA]</scope>
    <source>
        <strain evidence="3">M6</strain>
    </source>
</reference>
<gene>
    <name evidence="2" type="ORF">EM6_2173</name>
</gene>
<dbReference type="AlphaFoldDB" id="A0A3G9G6U7"/>
<dbReference type="EMBL" id="AP018827">
    <property type="protein sequence ID" value="BBF81571.1"/>
    <property type="molecule type" value="Genomic_DNA"/>
</dbReference>
<evidence type="ECO:0000256" key="1">
    <source>
        <dbReference type="SAM" id="Phobius"/>
    </source>
</evidence>
<feature type="transmembrane region" description="Helical" evidence="1">
    <location>
        <begin position="20"/>
        <end position="43"/>
    </location>
</feature>
<keyword evidence="1" id="KW-1133">Transmembrane helix</keyword>
<keyword evidence="1" id="KW-0472">Membrane</keyword>
<organism evidence="2 3">
    <name type="scientific">Asticcacaulis excentricus</name>
    <dbReference type="NCBI Taxonomy" id="78587"/>
    <lineage>
        <taxon>Bacteria</taxon>
        <taxon>Pseudomonadati</taxon>
        <taxon>Pseudomonadota</taxon>
        <taxon>Alphaproteobacteria</taxon>
        <taxon>Caulobacterales</taxon>
        <taxon>Caulobacteraceae</taxon>
        <taxon>Asticcacaulis</taxon>
    </lineage>
</organism>
<feature type="transmembrane region" description="Helical" evidence="1">
    <location>
        <begin position="63"/>
        <end position="79"/>
    </location>
</feature>
<dbReference type="RefSeq" id="WP_126422755.1">
    <property type="nucleotide sequence ID" value="NZ_AP018827.1"/>
</dbReference>
<keyword evidence="1 2" id="KW-0812">Transmembrane</keyword>
<proteinExistence type="predicted"/>
<dbReference type="OrthoDB" id="5405464at2"/>
<evidence type="ECO:0000313" key="2">
    <source>
        <dbReference type="EMBL" id="BBF81571.1"/>
    </source>
</evidence>
<name>A0A3G9G6U7_9CAUL</name>
<dbReference type="Proteomes" id="UP000278756">
    <property type="component" value="Chromosome 1"/>
</dbReference>